<accession>A0A401NMN5</accession>
<dbReference type="AlphaFoldDB" id="A0A401NMN5"/>
<dbReference type="Proteomes" id="UP000288216">
    <property type="component" value="Unassembled WGS sequence"/>
</dbReference>
<organism evidence="1 2">
    <name type="scientific">Scyliorhinus torazame</name>
    <name type="common">Cloudy catshark</name>
    <name type="synonym">Catulus torazame</name>
    <dbReference type="NCBI Taxonomy" id="75743"/>
    <lineage>
        <taxon>Eukaryota</taxon>
        <taxon>Metazoa</taxon>
        <taxon>Chordata</taxon>
        <taxon>Craniata</taxon>
        <taxon>Vertebrata</taxon>
        <taxon>Chondrichthyes</taxon>
        <taxon>Elasmobranchii</taxon>
        <taxon>Galeomorphii</taxon>
        <taxon>Galeoidea</taxon>
        <taxon>Carcharhiniformes</taxon>
        <taxon>Scyliorhinidae</taxon>
        <taxon>Scyliorhinus</taxon>
    </lineage>
</organism>
<dbReference type="EMBL" id="BFAA01002548">
    <property type="protein sequence ID" value="GCB62109.1"/>
    <property type="molecule type" value="Genomic_DNA"/>
</dbReference>
<sequence>MPVDPVGYQKERICRDLPSVHSKSESDQSSPERRSAQAQLYVANWACAVLTSAGACVAWLQQQLEGGHFNSAIAVKRPLAVRVFEDPDFTAEILNQTSDQN</sequence>
<reference evidence="1 2" key="1">
    <citation type="journal article" date="2018" name="Nat. Ecol. Evol.">
        <title>Shark genomes provide insights into elasmobranch evolution and the origin of vertebrates.</title>
        <authorList>
            <person name="Hara Y"/>
            <person name="Yamaguchi K"/>
            <person name="Onimaru K"/>
            <person name="Kadota M"/>
            <person name="Koyanagi M"/>
            <person name="Keeley SD"/>
            <person name="Tatsumi K"/>
            <person name="Tanaka K"/>
            <person name="Motone F"/>
            <person name="Kageyama Y"/>
            <person name="Nozu R"/>
            <person name="Adachi N"/>
            <person name="Nishimura O"/>
            <person name="Nakagawa R"/>
            <person name="Tanegashima C"/>
            <person name="Kiyatake I"/>
            <person name="Matsumoto R"/>
            <person name="Murakumo K"/>
            <person name="Nishida K"/>
            <person name="Terakita A"/>
            <person name="Kuratani S"/>
            <person name="Sato K"/>
            <person name="Hyodo S Kuraku.S."/>
        </authorList>
    </citation>
    <scope>NUCLEOTIDE SEQUENCE [LARGE SCALE GENOMIC DNA]</scope>
</reference>
<protein>
    <submittedName>
        <fullName evidence="1">Uncharacterized protein</fullName>
    </submittedName>
</protein>
<evidence type="ECO:0000313" key="1">
    <source>
        <dbReference type="EMBL" id="GCB62109.1"/>
    </source>
</evidence>
<gene>
    <name evidence="1" type="ORF">scyTo_0007166</name>
</gene>
<keyword evidence="2" id="KW-1185">Reference proteome</keyword>
<name>A0A401NMN5_SCYTO</name>
<comment type="caution">
    <text evidence="1">The sequence shown here is derived from an EMBL/GenBank/DDBJ whole genome shotgun (WGS) entry which is preliminary data.</text>
</comment>
<proteinExistence type="predicted"/>
<evidence type="ECO:0000313" key="2">
    <source>
        <dbReference type="Proteomes" id="UP000288216"/>
    </source>
</evidence>